<dbReference type="PANTHER" id="PTHR38659">
    <property type="entry name" value="METAL-DEPENDENT PHOSPHOHYDROLASE"/>
    <property type="match status" value="1"/>
</dbReference>
<evidence type="ECO:0000313" key="3">
    <source>
        <dbReference type="Proteomes" id="UP000264062"/>
    </source>
</evidence>
<sequence>MNRNEALELVKKRVDNKNLIKHMLACEACMKGLARRFNEDEEKWGLAGLLHDLDYPETVNDPAKHGFVTVEMLKEYGIEEDILNAILAHPGHKTLETLMEKSLYSIDPLTGLIVAAVLMHPEKKISCADTEFIMRRFKERRFAAGANREQISAISDTGITIEDLIGICIESMKGISEELGL</sequence>
<dbReference type="Pfam" id="PF01966">
    <property type="entry name" value="HD"/>
    <property type="match status" value="1"/>
</dbReference>
<protein>
    <submittedName>
        <fullName evidence="2">Phosphohydrolase</fullName>
    </submittedName>
</protein>
<dbReference type="InterPro" id="IPR006675">
    <property type="entry name" value="HDIG_dom"/>
</dbReference>
<dbReference type="PANTHER" id="PTHR38659:SF1">
    <property type="entry name" value="METAL DEPENDENT PHOSPHOHYDROLASE"/>
    <property type="match status" value="1"/>
</dbReference>
<proteinExistence type="predicted"/>
<feature type="domain" description="HD" evidence="1">
    <location>
        <begin position="20"/>
        <end position="96"/>
    </location>
</feature>
<dbReference type="AlphaFoldDB" id="A0A350HAK7"/>
<gene>
    <name evidence="2" type="ORF">DCW38_05260</name>
</gene>
<comment type="caution">
    <text evidence="2">The sequence shown here is derived from an EMBL/GenBank/DDBJ whole genome shotgun (WGS) entry which is preliminary data.</text>
</comment>
<dbReference type="EMBL" id="DMZY01000155">
    <property type="protein sequence ID" value="HAV92573.1"/>
    <property type="molecule type" value="Genomic_DNA"/>
</dbReference>
<name>A0A350HAK7_UNCW3</name>
<dbReference type="NCBIfam" id="TIGR00277">
    <property type="entry name" value="HDIG"/>
    <property type="match status" value="1"/>
</dbReference>
<keyword evidence="2" id="KW-0378">Hydrolase</keyword>
<reference evidence="2 3" key="1">
    <citation type="journal article" date="2018" name="Nat. Biotechnol.">
        <title>A standardized bacterial taxonomy based on genome phylogeny substantially revises the tree of life.</title>
        <authorList>
            <person name="Parks D.H."/>
            <person name="Chuvochina M."/>
            <person name="Waite D.W."/>
            <person name="Rinke C."/>
            <person name="Skarshewski A."/>
            <person name="Chaumeil P.A."/>
            <person name="Hugenholtz P."/>
        </authorList>
    </citation>
    <scope>NUCLEOTIDE SEQUENCE [LARGE SCALE GENOMIC DNA]</scope>
    <source>
        <strain evidence="2">UBA9956</strain>
    </source>
</reference>
<dbReference type="InterPro" id="IPR006674">
    <property type="entry name" value="HD_domain"/>
</dbReference>
<organism evidence="2 3">
    <name type="scientific">candidate division WOR-3 bacterium</name>
    <dbReference type="NCBI Taxonomy" id="2052148"/>
    <lineage>
        <taxon>Bacteria</taxon>
        <taxon>Bacteria division WOR-3</taxon>
    </lineage>
</organism>
<dbReference type="GO" id="GO:0016787">
    <property type="term" value="F:hydrolase activity"/>
    <property type="evidence" value="ECO:0007669"/>
    <property type="project" value="UniProtKB-KW"/>
</dbReference>
<evidence type="ECO:0000259" key="1">
    <source>
        <dbReference type="Pfam" id="PF01966"/>
    </source>
</evidence>
<accession>A0A350HAK7</accession>
<evidence type="ECO:0000313" key="2">
    <source>
        <dbReference type="EMBL" id="HAV92573.1"/>
    </source>
</evidence>
<dbReference type="Proteomes" id="UP000264062">
    <property type="component" value="Unassembled WGS sequence"/>
</dbReference>
<dbReference type="SUPFAM" id="SSF109604">
    <property type="entry name" value="HD-domain/PDEase-like"/>
    <property type="match status" value="1"/>
</dbReference>
<dbReference type="Gene3D" id="1.10.3210.10">
    <property type="entry name" value="Hypothetical protein af1432"/>
    <property type="match status" value="1"/>
</dbReference>